<accession>A0A6J6NSI4</accession>
<proteinExistence type="predicted"/>
<feature type="transmembrane region" description="Helical" evidence="1">
    <location>
        <begin position="448"/>
        <end position="468"/>
    </location>
</feature>
<keyword evidence="1" id="KW-0812">Transmembrane</keyword>
<feature type="transmembrane region" description="Helical" evidence="1">
    <location>
        <begin position="26"/>
        <end position="48"/>
    </location>
</feature>
<keyword evidence="1" id="KW-1133">Transmembrane helix</keyword>
<evidence type="ECO:0000256" key="1">
    <source>
        <dbReference type="SAM" id="Phobius"/>
    </source>
</evidence>
<dbReference type="EMBL" id="CAEZWV010000078">
    <property type="protein sequence ID" value="CAB4689781.1"/>
    <property type="molecule type" value="Genomic_DNA"/>
</dbReference>
<feature type="transmembrane region" description="Helical" evidence="1">
    <location>
        <begin position="108"/>
        <end position="125"/>
    </location>
</feature>
<feature type="transmembrane region" description="Helical" evidence="1">
    <location>
        <begin position="174"/>
        <end position="192"/>
    </location>
</feature>
<evidence type="ECO:0000313" key="2">
    <source>
        <dbReference type="EMBL" id="CAB4689781.1"/>
    </source>
</evidence>
<dbReference type="AlphaFoldDB" id="A0A6J6NSI4"/>
<reference evidence="2" key="1">
    <citation type="submission" date="2020-05" db="EMBL/GenBank/DDBJ databases">
        <authorList>
            <person name="Chiriac C."/>
            <person name="Salcher M."/>
            <person name="Ghai R."/>
            <person name="Kavagutti S V."/>
        </authorList>
    </citation>
    <scope>NUCLEOTIDE SEQUENCE</scope>
</reference>
<feature type="transmembrane region" description="Helical" evidence="1">
    <location>
        <begin position="68"/>
        <end position="101"/>
    </location>
</feature>
<sequence length="499" mass="52232">MLPLVAGVIGVTTLTQGLHIRWAGRWIGISSLALLSGIALNLPWAGTYVRNGWWEALSGAPVDSGRNIGLWGLVRFAVGGFSLSLLSVGLYAAVVGALFLVRGARATWTLRGASLVVIGMLLAVLDDSALLPVHAAEPGLMLVPVALGIAISAGAMGASLALDLNRGRLSWRQPLGALVGLAFAVGLFPAAVNSINGSWNQPSLALPQLLAQLPDAQTAGNYRTLFIGDSRVLPGAPINFGWGISYSVVNGATPSVDEYWETPPTRTRDNAVAAMYGIVRGQTSRAGRLLAPLSVRYIVVPIIDGGQSTRSDPIAEPAGLVEALSRQLDLRRKFASPDLVVFENTAWVPEKSVLTAAGSESSKLAGATSMIATNISGAVSLPASDRADATVVADVAAGTMHLAVPFTSRWTVAVDGTEVPARPAFGLTTAYDIAAPGRAVVSFQTTSVHTLLVLVQFVAWCLVIFIAFSRRKYSFRRTQPVVAVMSSEPAIVLPDGVPS</sequence>
<keyword evidence="1" id="KW-0472">Membrane</keyword>
<protein>
    <submittedName>
        <fullName evidence="2">Unannotated protein</fullName>
    </submittedName>
</protein>
<feature type="transmembrane region" description="Helical" evidence="1">
    <location>
        <begin position="140"/>
        <end position="162"/>
    </location>
</feature>
<name>A0A6J6NSI4_9ZZZZ</name>
<organism evidence="2">
    <name type="scientific">freshwater metagenome</name>
    <dbReference type="NCBI Taxonomy" id="449393"/>
    <lineage>
        <taxon>unclassified sequences</taxon>
        <taxon>metagenomes</taxon>
        <taxon>ecological metagenomes</taxon>
    </lineage>
</organism>
<gene>
    <name evidence="2" type="ORF">UFOPK2295_01823</name>
</gene>